<dbReference type="GeneID" id="64146245"/>
<keyword evidence="1" id="KW-1133">Transmembrane helix</keyword>
<evidence type="ECO:0000313" key="3">
    <source>
        <dbReference type="Proteomes" id="UP000543174"/>
    </source>
</evidence>
<comment type="caution">
    <text evidence="2">The sequence shown here is derived from an EMBL/GenBank/DDBJ whole genome shotgun (WGS) entry which is preliminary data.</text>
</comment>
<feature type="transmembrane region" description="Helical" evidence="1">
    <location>
        <begin position="12"/>
        <end position="33"/>
    </location>
</feature>
<dbReference type="Proteomes" id="UP000543174">
    <property type="component" value="Unassembled WGS sequence"/>
</dbReference>
<gene>
    <name evidence="2" type="ORF">HNP21_003975</name>
</gene>
<evidence type="ECO:0000256" key="1">
    <source>
        <dbReference type="SAM" id="Phobius"/>
    </source>
</evidence>
<sequence>MINKCMFSAFRYVLVLYAICFTFLFVSTVPSLFGFTVTVQETDYHHLHRGDIVVFRDESSSSKNELVLAHNQELDVLVTAQRDSLSASFKVIGSYAYHLPYIGVIIEFMKDFTTLLVMGSILLLLFSYTLQPKRRIWRKRK</sequence>
<dbReference type="AlphaFoldDB" id="A0A7W3RG73"/>
<proteinExistence type="predicted"/>
<dbReference type="RefSeq" id="WP_013058735.1">
    <property type="nucleotide sequence ID" value="NZ_CP041519.1"/>
</dbReference>
<reference evidence="2" key="1">
    <citation type="submission" date="2020-08" db="EMBL/GenBank/DDBJ databases">
        <title>Functional genomics of gut bacteria from endangered species of beetles.</title>
        <authorList>
            <person name="Carlos-Shanley C."/>
        </authorList>
    </citation>
    <scope>NUCLEOTIDE SEQUENCE [LARGE SCALE GENOMIC DNA]</scope>
    <source>
        <strain evidence="2">S00060</strain>
    </source>
</reference>
<accession>A0A7W3RG73</accession>
<name>A0A7W3RG73_PRIAR</name>
<evidence type="ECO:0000313" key="2">
    <source>
        <dbReference type="EMBL" id="MBA9040865.1"/>
    </source>
</evidence>
<evidence type="ECO:0008006" key="4">
    <source>
        <dbReference type="Google" id="ProtNLM"/>
    </source>
</evidence>
<keyword evidence="1" id="KW-0472">Membrane</keyword>
<protein>
    <recommendedName>
        <fullName evidence="4">Signal peptidase I</fullName>
    </recommendedName>
</protein>
<dbReference type="EMBL" id="JACJHT010000003">
    <property type="protein sequence ID" value="MBA9040865.1"/>
    <property type="molecule type" value="Genomic_DNA"/>
</dbReference>
<feature type="transmembrane region" description="Helical" evidence="1">
    <location>
        <begin position="112"/>
        <end position="130"/>
    </location>
</feature>
<organism evidence="2 3">
    <name type="scientific">Priestia aryabhattai</name>
    <name type="common">Bacillus aryabhattai</name>
    <dbReference type="NCBI Taxonomy" id="412384"/>
    <lineage>
        <taxon>Bacteria</taxon>
        <taxon>Bacillati</taxon>
        <taxon>Bacillota</taxon>
        <taxon>Bacilli</taxon>
        <taxon>Bacillales</taxon>
        <taxon>Bacillaceae</taxon>
        <taxon>Priestia</taxon>
    </lineage>
</organism>
<keyword evidence="1" id="KW-0812">Transmembrane</keyword>
<keyword evidence="3" id="KW-1185">Reference proteome</keyword>